<protein>
    <submittedName>
        <fullName evidence="2">Transmembrane protein, putative</fullName>
    </submittedName>
</protein>
<evidence type="ECO:0000313" key="2">
    <source>
        <dbReference type="EMBL" id="EWS74402.1"/>
    </source>
</evidence>
<dbReference type="Proteomes" id="UP000009168">
    <property type="component" value="Unassembled WGS sequence"/>
</dbReference>
<evidence type="ECO:0000256" key="1">
    <source>
        <dbReference type="SAM" id="Phobius"/>
    </source>
</evidence>
<dbReference type="InParanoid" id="W7XAN5"/>
<accession>W7XAN5</accession>
<name>W7XAN5_TETTS</name>
<dbReference type="EMBL" id="GG662703">
    <property type="protein sequence ID" value="EWS74402.1"/>
    <property type="molecule type" value="Genomic_DNA"/>
</dbReference>
<organism evidence="2 3">
    <name type="scientific">Tetrahymena thermophila (strain SB210)</name>
    <dbReference type="NCBI Taxonomy" id="312017"/>
    <lineage>
        <taxon>Eukaryota</taxon>
        <taxon>Sar</taxon>
        <taxon>Alveolata</taxon>
        <taxon>Ciliophora</taxon>
        <taxon>Intramacronucleata</taxon>
        <taxon>Oligohymenophorea</taxon>
        <taxon>Hymenostomatida</taxon>
        <taxon>Tetrahymenina</taxon>
        <taxon>Tetrahymenidae</taxon>
        <taxon>Tetrahymena</taxon>
    </lineage>
</organism>
<keyword evidence="1" id="KW-1133">Transmembrane helix</keyword>
<dbReference type="GeneID" id="24438134"/>
<keyword evidence="1 2" id="KW-0812">Transmembrane</keyword>
<dbReference type="AlphaFoldDB" id="W7XAN5"/>
<gene>
    <name evidence="2" type="ORF">TTHERM_000274647</name>
</gene>
<keyword evidence="3" id="KW-1185">Reference proteome</keyword>
<proteinExistence type="predicted"/>
<dbReference type="RefSeq" id="XP_012653079.1">
    <property type="nucleotide sequence ID" value="XM_012797625.1"/>
</dbReference>
<evidence type="ECO:0000313" key="3">
    <source>
        <dbReference type="Proteomes" id="UP000009168"/>
    </source>
</evidence>
<keyword evidence="1" id="KW-0472">Membrane</keyword>
<sequence>MFIFSNKVNYSIKNVNSNNLFNRQFYFLEVLDNNIQIQIKKSYYFAFDNFSQVQENNLAQTQNTFKFNISFTEIKQIKGLNIYDLKDENIYIIHSKTQIQLMQEFINGANIIDEQNQNLVIFKEQILDYKQMENQYEITTSFYQDSCKNLQKDEKQLLYFRIYISKNKQSLIVPFSQIFKQTNDIKNEINLQELQIQFLILGVILIFMIILIFIFLIKIKILSDQKQAL</sequence>
<dbReference type="KEGG" id="tet:TTHERM_000274647"/>
<feature type="transmembrane region" description="Helical" evidence="1">
    <location>
        <begin position="196"/>
        <end position="217"/>
    </location>
</feature>
<reference evidence="3" key="1">
    <citation type="journal article" date="2006" name="PLoS Biol.">
        <title>Macronuclear genome sequence of the ciliate Tetrahymena thermophila, a model eukaryote.</title>
        <authorList>
            <person name="Eisen J.A."/>
            <person name="Coyne R.S."/>
            <person name="Wu M."/>
            <person name="Wu D."/>
            <person name="Thiagarajan M."/>
            <person name="Wortman J.R."/>
            <person name="Badger J.H."/>
            <person name="Ren Q."/>
            <person name="Amedeo P."/>
            <person name="Jones K.M."/>
            <person name="Tallon L.J."/>
            <person name="Delcher A.L."/>
            <person name="Salzberg S.L."/>
            <person name="Silva J.C."/>
            <person name="Haas B.J."/>
            <person name="Majoros W.H."/>
            <person name="Farzad M."/>
            <person name="Carlton J.M."/>
            <person name="Smith R.K. Jr."/>
            <person name="Garg J."/>
            <person name="Pearlman R.E."/>
            <person name="Karrer K.M."/>
            <person name="Sun L."/>
            <person name="Manning G."/>
            <person name="Elde N.C."/>
            <person name="Turkewitz A.P."/>
            <person name="Asai D.J."/>
            <person name="Wilkes D.E."/>
            <person name="Wang Y."/>
            <person name="Cai H."/>
            <person name="Collins K."/>
            <person name="Stewart B.A."/>
            <person name="Lee S.R."/>
            <person name="Wilamowska K."/>
            <person name="Weinberg Z."/>
            <person name="Ruzzo W.L."/>
            <person name="Wloga D."/>
            <person name="Gaertig J."/>
            <person name="Frankel J."/>
            <person name="Tsao C.-C."/>
            <person name="Gorovsky M.A."/>
            <person name="Keeling P.J."/>
            <person name="Waller R.F."/>
            <person name="Patron N.J."/>
            <person name="Cherry J.M."/>
            <person name="Stover N.A."/>
            <person name="Krieger C.J."/>
            <person name="del Toro C."/>
            <person name="Ryder H.F."/>
            <person name="Williamson S.C."/>
            <person name="Barbeau R.A."/>
            <person name="Hamilton E.P."/>
            <person name="Orias E."/>
        </authorList>
    </citation>
    <scope>NUCLEOTIDE SEQUENCE [LARGE SCALE GENOMIC DNA]</scope>
    <source>
        <strain evidence="3">SB210</strain>
    </source>
</reference>